<gene>
    <name evidence="2" type="ORF">ARMGADRAFT_1034519</name>
</gene>
<dbReference type="AlphaFoldDB" id="A0A2H3CXZ5"/>
<accession>A0A2H3CXZ5</accession>
<evidence type="ECO:0000313" key="2">
    <source>
        <dbReference type="EMBL" id="PBK87919.1"/>
    </source>
</evidence>
<dbReference type="EMBL" id="KZ293676">
    <property type="protein sequence ID" value="PBK87919.1"/>
    <property type="molecule type" value="Genomic_DNA"/>
</dbReference>
<dbReference type="Proteomes" id="UP000217790">
    <property type="component" value="Unassembled WGS sequence"/>
</dbReference>
<evidence type="ECO:0008006" key="4">
    <source>
        <dbReference type="Google" id="ProtNLM"/>
    </source>
</evidence>
<sequence length="212" mass="24312">MKVLCTLPLCLLLPSLHCSVHPLISPGLLVDCLLPISFSIKLSGKFRTEIGCTAWWHHDLGHSQRRYLRQAGFMHNSNTARQHYLMDSCQYAISLSKFWHAYGQVAILYHVKNILQSAVACAQLGIWDYSVQCCRWKLAYGGAVGFTSCKYLATVQITNGFILWVPNVYDGATYNYWRHMLCSHRRRCLLTKYILIQLPIKTSRLIRTLDSN</sequence>
<evidence type="ECO:0000313" key="3">
    <source>
        <dbReference type="Proteomes" id="UP000217790"/>
    </source>
</evidence>
<feature type="signal peptide" evidence="1">
    <location>
        <begin position="1"/>
        <end position="18"/>
    </location>
</feature>
<keyword evidence="1" id="KW-0732">Signal</keyword>
<name>A0A2H3CXZ5_ARMGA</name>
<reference evidence="3" key="1">
    <citation type="journal article" date="2017" name="Nat. Ecol. Evol.">
        <title>Genome expansion and lineage-specific genetic innovations in the forest pathogenic fungi Armillaria.</title>
        <authorList>
            <person name="Sipos G."/>
            <person name="Prasanna A.N."/>
            <person name="Walter M.C."/>
            <person name="O'Connor E."/>
            <person name="Balint B."/>
            <person name="Krizsan K."/>
            <person name="Kiss B."/>
            <person name="Hess J."/>
            <person name="Varga T."/>
            <person name="Slot J."/>
            <person name="Riley R."/>
            <person name="Boka B."/>
            <person name="Rigling D."/>
            <person name="Barry K."/>
            <person name="Lee J."/>
            <person name="Mihaltcheva S."/>
            <person name="LaButti K."/>
            <person name="Lipzen A."/>
            <person name="Waldron R."/>
            <person name="Moloney N.M."/>
            <person name="Sperisen C."/>
            <person name="Kredics L."/>
            <person name="Vagvoelgyi C."/>
            <person name="Patrignani A."/>
            <person name="Fitzpatrick D."/>
            <person name="Nagy I."/>
            <person name="Doyle S."/>
            <person name="Anderson J.B."/>
            <person name="Grigoriev I.V."/>
            <person name="Gueldener U."/>
            <person name="Muensterkoetter M."/>
            <person name="Nagy L.G."/>
        </authorList>
    </citation>
    <scope>NUCLEOTIDE SEQUENCE [LARGE SCALE GENOMIC DNA]</scope>
    <source>
        <strain evidence="3">Ar21-2</strain>
    </source>
</reference>
<feature type="chain" id="PRO_5013763007" description="Secreted protein" evidence="1">
    <location>
        <begin position="19"/>
        <end position="212"/>
    </location>
</feature>
<evidence type="ECO:0000256" key="1">
    <source>
        <dbReference type="SAM" id="SignalP"/>
    </source>
</evidence>
<organism evidence="2 3">
    <name type="scientific">Armillaria gallica</name>
    <name type="common">Bulbous honey fungus</name>
    <name type="synonym">Armillaria bulbosa</name>
    <dbReference type="NCBI Taxonomy" id="47427"/>
    <lineage>
        <taxon>Eukaryota</taxon>
        <taxon>Fungi</taxon>
        <taxon>Dikarya</taxon>
        <taxon>Basidiomycota</taxon>
        <taxon>Agaricomycotina</taxon>
        <taxon>Agaricomycetes</taxon>
        <taxon>Agaricomycetidae</taxon>
        <taxon>Agaricales</taxon>
        <taxon>Marasmiineae</taxon>
        <taxon>Physalacriaceae</taxon>
        <taxon>Armillaria</taxon>
    </lineage>
</organism>
<proteinExistence type="predicted"/>
<protein>
    <recommendedName>
        <fullName evidence="4">Secreted protein</fullName>
    </recommendedName>
</protein>
<dbReference type="InParanoid" id="A0A2H3CXZ5"/>
<keyword evidence="3" id="KW-1185">Reference proteome</keyword>